<feature type="region of interest" description="Disordered" evidence="21">
    <location>
        <begin position="370"/>
        <end position="398"/>
    </location>
</feature>
<reference evidence="24 25" key="1">
    <citation type="submission" date="2019-07" db="EMBL/GenBank/DDBJ databases">
        <title>Chromosome genome assembly for large yellow croaker.</title>
        <authorList>
            <person name="Xiao S."/>
        </authorList>
    </citation>
    <scope>NUCLEOTIDE SEQUENCE [LARGE SCALE GENOMIC DNA]</scope>
    <source>
        <strain evidence="24">JMULYC20181020</strain>
        <tissue evidence="24">Muscle</tissue>
    </source>
</reference>
<evidence type="ECO:0000256" key="13">
    <source>
        <dbReference type="ARBA" id="ARBA00023286"/>
    </source>
</evidence>
<dbReference type="InterPro" id="IPR049944">
    <property type="entry name" value="LGIC_TM_5-HT3"/>
</dbReference>
<evidence type="ECO:0000313" key="25">
    <source>
        <dbReference type="Proteomes" id="UP000424527"/>
    </source>
</evidence>
<keyword evidence="11" id="KW-0325">Glycoprotein</keyword>
<comment type="catalytic activity">
    <reaction evidence="17">
        <text>Na(+)(in) = Na(+)(out)</text>
        <dbReference type="Rhea" id="RHEA:34963"/>
        <dbReference type="ChEBI" id="CHEBI:29101"/>
    </reaction>
</comment>
<keyword evidence="6" id="KW-0770">Synapse</keyword>
<gene>
    <name evidence="24" type="ORF">D5F01_LYC07025</name>
</gene>
<keyword evidence="13" id="KW-1071">Ligand-gated ion channel</keyword>
<evidence type="ECO:0000256" key="16">
    <source>
        <dbReference type="ARBA" id="ARBA00034430"/>
    </source>
</evidence>
<keyword evidence="8 20" id="KW-0472">Membrane</keyword>
<keyword evidence="12" id="KW-0628">Postsynaptic cell membrane</keyword>
<protein>
    <submittedName>
        <fullName evidence="24">5-hydroxytryptamine receptor 3A</fullName>
    </submittedName>
</protein>
<dbReference type="InterPro" id="IPR006201">
    <property type="entry name" value="Neur_channel"/>
</dbReference>
<dbReference type="FunFam" id="2.70.170.10:FF:000017">
    <property type="entry name" value="5-hydroxytryptamine receptor 3A"/>
    <property type="match status" value="1"/>
</dbReference>
<keyword evidence="5 20" id="KW-1133">Transmembrane helix</keyword>
<dbReference type="InterPro" id="IPR018000">
    <property type="entry name" value="Neurotransmitter_ion_chnl_CS"/>
</dbReference>
<dbReference type="Pfam" id="PF02932">
    <property type="entry name" value="Neur_chan_memb"/>
    <property type="match status" value="1"/>
</dbReference>
<dbReference type="SUPFAM" id="SSF63712">
    <property type="entry name" value="Nicotinic receptor ligand binding domain-like"/>
    <property type="match status" value="1"/>
</dbReference>
<feature type="domain" description="Neurotransmitter-gated ion-channel transmembrane" evidence="23">
    <location>
        <begin position="247"/>
        <end position="457"/>
    </location>
</feature>
<keyword evidence="1 20" id="KW-0813">Transport</keyword>
<comment type="subcellular location">
    <subcellularLocation>
        <location evidence="15">Postsynaptic cell membrane</location>
        <topology evidence="15">Multi-pass membrane protein</topology>
    </subcellularLocation>
</comment>
<evidence type="ECO:0000256" key="10">
    <source>
        <dbReference type="ARBA" id="ARBA00023170"/>
    </source>
</evidence>
<evidence type="ECO:0000256" key="5">
    <source>
        <dbReference type="ARBA" id="ARBA00022989"/>
    </source>
</evidence>
<dbReference type="Gene3D" id="1.20.58.390">
    <property type="entry name" value="Neurotransmitter-gated ion-channel transmembrane domain"/>
    <property type="match status" value="1"/>
</dbReference>
<feature type="signal peptide" evidence="20">
    <location>
        <begin position="1"/>
        <end position="23"/>
    </location>
</feature>
<dbReference type="CDD" id="cd19013">
    <property type="entry name" value="LGIC_ECD_5-HT3C_E"/>
    <property type="match status" value="1"/>
</dbReference>
<dbReference type="Gene3D" id="2.70.170.10">
    <property type="entry name" value="Neurotransmitter-gated ion-channel ligand-binding domain"/>
    <property type="match status" value="1"/>
</dbReference>
<comment type="caution">
    <text evidence="24">The sequence shown here is derived from an EMBL/GenBank/DDBJ whole genome shotgun (WGS) entry which is preliminary data.</text>
</comment>
<evidence type="ECO:0000256" key="21">
    <source>
        <dbReference type="SAM" id="MobiDB-lite"/>
    </source>
</evidence>
<keyword evidence="25" id="KW-1185">Reference proteome</keyword>
<evidence type="ECO:0000256" key="14">
    <source>
        <dbReference type="ARBA" id="ARBA00023303"/>
    </source>
</evidence>
<evidence type="ECO:0000259" key="23">
    <source>
        <dbReference type="Pfam" id="PF02932"/>
    </source>
</evidence>
<feature type="domain" description="Neurotransmitter-gated ion-channel ligand-binding" evidence="22">
    <location>
        <begin position="46"/>
        <end position="240"/>
    </location>
</feature>
<feature type="transmembrane region" description="Helical" evidence="20">
    <location>
        <begin position="337"/>
        <end position="355"/>
    </location>
</feature>
<dbReference type="EMBL" id="REGW02000007">
    <property type="protein sequence ID" value="KAE8294079.1"/>
    <property type="molecule type" value="Genomic_DNA"/>
</dbReference>
<name>A0A6G0IRD9_LARCR</name>
<evidence type="ECO:0000256" key="1">
    <source>
        <dbReference type="ARBA" id="ARBA00022448"/>
    </source>
</evidence>
<comment type="function">
    <text evidence="19">Forms serotonin (5-hydroxytryptamine/5-HT3)-activated cation-selective channel complexes, which when activated cause fast, depolarizing responses in neurons.</text>
</comment>
<evidence type="ECO:0000259" key="22">
    <source>
        <dbReference type="Pfam" id="PF02931"/>
    </source>
</evidence>
<evidence type="ECO:0000256" key="20">
    <source>
        <dbReference type="RuleBase" id="RU000687"/>
    </source>
</evidence>
<organism evidence="24 25">
    <name type="scientific">Larimichthys crocea</name>
    <name type="common">Large yellow croaker</name>
    <name type="synonym">Pseudosciaena crocea</name>
    <dbReference type="NCBI Taxonomy" id="215358"/>
    <lineage>
        <taxon>Eukaryota</taxon>
        <taxon>Metazoa</taxon>
        <taxon>Chordata</taxon>
        <taxon>Craniata</taxon>
        <taxon>Vertebrata</taxon>
        <taxon>Euteleostomi</taxon>
        <taxon>Actinopterygii</taxon>
        <taxon>Neopterygii</taxon>
        <taxon>Teleostei</taxon>
        <taxon>Neoteleostei</taxon>
        <taxon>Acanthomorphata</taxon>
        <taxon>Eupercaria</taxon>
        <taxon>Sciaenidae</taxon>
        <taxon>Larimichthys</taxon>
    </lineage>
</organism>
<dbReference type="PROSITE" id="PS00236">
    <property type="entry name" value="NEUROTR_ION_CHANNEL"/>
    <property type="match status" value="1"/>
</dbReference>
<comment type="catalytic activity">
    <reaction evidence="18">
        <text>Ca(2+)(in) = Ca(2+)(out)</text>
        <dbReference type="Rhea" id="RHEA:29671"/>
        <dbReference type="ChEBI" id="CHEBI:29108"/>
    </reaction>
</comment>
<dbReference type="PRINTS" id="PR00252">
    <property type="entry name" value="NRIONCHANNEL"/>
</dbReference>
<evidence type="ECO:0000256" key="8">
    <source>
        <dbReference type="ARBA" id="ARBA00023136"/>
    </source>
</evidence>
<sequence length="464" mass="52602">MTELKKAGLIFISFSLLQGFVAALNCSSPTPESLLHALEKELFPKNILRPVKRFSDSVNVSMTMTVVGVLGVNEKQQTLTIFIWQVLEWHIDGLSWDEKECGTKRVSVPRENIWVPDITITEIIDEDKSPKFPYVYLHNTGLVIDDKPVRVVSSCQLVIYTFPFDVQNCTLTFASFLHFATDIKMFQGTTVAEILKDSLKVMYTRGEWELIDIKAAPNTLDIFEESFSELKYYLILRRNPNLYIVNLIIPSTFLSIVDLFSFLLPPEAVDRAAFKMTLILGYTVFLLMMNDLLPVTGNQTPLLNAYFLVSFALMVISLLETVFIMNIQFSSSNYSPVPPWLSVLVLRYIAIAVCLPPQKKSNRITVSLQPPSGAMKTSSRDLQSISGNTPPVKPPPEPALDELRKLSTDLMAIRQNIDNHFLGSKTSQEWHLIGIVIDRLLFGLYIIFIFISFTTILVLWYSSY</sequence>
<dbReference type="InterPro" id="IPR036734">
    <property type="entry name" value="Neur_chan_lig-bd_sf"/>
</dbReference>
<dbReference type="OrthoDB" id="6097796at2759"/>
<evidence type="ECO:0000256" key="11">
    <source>
        <dbReference type="ARBA" id="ARBA00023180"/>
    </source>
</evidence>
<dbReference type="Proteomes" id="UP000424527">
    <property type="component" value="Unassembled WGS sequence"/>
</dbReference>
<evidence type="ECO:0000256" key="18">
    <source>
        <dbReference type="ARBA" id="ARBA00036634"/>
    </source>
</evidence>
<evidence type="ECO:0000256" key="7">
    <source>
        <dbReference type="ARBA" id="ARBA00023065"/>
    </source>
</evidence>
<feature type="chain" id="PRO_5026378989" evidence="20">
    <location>
        <begin position="24"/>
        <end position="464"/>
    </location>
</feature>
<keyword evidence="7 20" id="KW-0406">Ion transport</keyword>
<keyword evidence="4 20" id="KW-0732">Signal</keyword>
<evidence type="ECO:0000256" key="9">
    <source>
        <dbReference type="ARBA" id="ARBA00023157"/>
    </source>
</evidence>
<comment type="catalytic activity">
    <reaction evidence="16">
        <text>K(+)(in) = K(+)(out)</text>
        <dbReference type="Rhea" id="RHEA:29463"/>
        <dbReference type="ChEBI" id="CHEBI:29103"/>
    </reaction>
</comment>
<evidence type="ECO:0000256" key="2">
    <source>
        <dbReference type="ARBA" id="ARBA00022475"/>
    </source>
</evidence>
<keyword evidence="2" id="KW-1003">Cell membrane</keyword>
<evidence type="ECO:0000256" key="4">
    <source>
        <dbReference type="ARBA" id="ARBA00022729"/>
    </source>
</evidence>
<feature type="transmembrane region" description="Helical" evidence="20">
    <location>
        <begin position="242"/>
        <end position="264"/>
    </location>
</feature>
<evidence type="ECO:0000313" key="24">
    <source>
        <dbReference type="EMBL" id="KAE8294079.1"/>
    </source>
</evidence>
<accession>A0A6G0IRD9</accession>
<feature type="transmembrane region" description="Helical" evidence="20">
    <location>
        <begin position="440"/>
        <end position="461"/>
    </location>
</feature>
<dbReference type="AlphaFoldDB" id="A0A6G0IRD9"/>
<dbReference type="KEGG" id="lco:104938924"/>
<dbReference type="CDD" id="cd19063">
    <property type="entry name" value="LGIC_TM_5-HT3"/>
    <property type="match status" value="1"/>
</dbReference>
<proteinExistence type="inferred from homology"/>
<dbReference type="GO" id="GO:0004888">
    <property type="term" value="F:transmembrane signaling receptor activity"/>
    <property type="evidence" value="ECO:0007669"/>
    <property type="project" value="InterPro"/>
</dbReference>
<dbReference type="GO" id="GO:0005230">
    <property type="term" value="F:extracellular ligand-gated monoatomic ion channel activity"/>
    <property type="evidence" value="ECO:0007669"/>
    <property type="project" value="InterPro"/>
</dbReference>
<evidence type="ECO:0000256" key="6">
    <source>
        <dbReference type="ARBA" id="ARBA00023018"/>
    </source>
</evidence>
<dbReference type="InterPro" id="IPR036719">
    <property type="entry name" value="Neuro-gated_channel_TM_sf"/>
</dbReference>
<keyword evidence="10 24" id="KW-0675">Receptor</keyword>
<feature type="transmembrane region" description="Helical" evidence="20">
    <location>
        <begin position="276"/>
        <end position="293"/>
    </location>
</feature>
<feature type="transmembrane region" description="Helical" evidence="20">
    <location>
        <begin position="305"/>
        <end position="325"/>
    </location>
</feature>
<dbReference type="SUPFAM" id="SSF90112">
    <property type="entry name" value="Neurotransmitter-gated ion-channel transmembrane pore"/>
    <property type="match status" value="1"/>
</dbReference>
<dbReference type="PANTHER" id="PTHR18945">
    <property type="entry name" value="NEUROTRANSMITTER GATED ION CHANNEL"/>
    <property type="match status" value="1"/>
</dbReference>
<keyword evidence="3 20" id="KW-0812">Transmembrane</keyword>
<dbReference type="GO" id="GO:0045211">
    <property type="term" value="C:postsynaptic membrane"/>
    <property type="evidence" value="ECO:0007669"/>
    <property type="project" value="UniProtKB-SubCell"/>
</dbReference>
<dbReference type="InterPro" id="IPR038050">
    <property type="entry name" value="Neuro_actylchol_rec"/>
</dbReference>
<feature type="compositionally biased region" description="Polar residues" evidence="21">
    <location>
        <begin position="370"/>
        <end position="389"/>
    </location>
</feature>
<evidence type="ECO:0000256" key="3">
    <source>
        <dbReference type="ARBA" id="ARBA00022692"/>
    </source>
</evidence>
<evidence type="ECO:0000256" key="15">
    <source>
        <dbReference type="ARBA" id="ARBA00034104"/>
    </source>
</evidence>
<keyword evidence="9" id="KW-1015">Disulfide bond</keyword>
<evidence type="ECO:0000256" key="12">
    <source>
        <dbReference type="ARBA" id="ARBA00023257"/>
    </source>
</evidence>
<dbReference type="InterPro" id="IPR006029">
    <property type="entry name" value="Neurotrans-gated_channel_TM"/>
</dbReference>
<evidence type="ECO:0000256" key="17">
    <source>
        <dbReference type="ARBA" id="ARBA00036239"/>
    </source>
</evidence>
<comment type="similarity">
    <text evidence="20">Belongs to the ligand-gated ion channel (TC 1.A.9) family.</text>
</comment>
<keyword evidence="14 20" id="KW-0407">Ion channel</keyword>
<dbReference type="InterPro" id="IPR006202">
    <property type="entry name" value="Neur_chan_lig-bd"/>
</dbReference>
<dbReference type="Pfam" id="PF02931">
    <property type="entry name" value="Neur_chan_LBD"/>
    <property type="match status" value="1"/>
</dbReference>
<evidence type="ECO:0000256" key="19">
    <source>
        <dbReference type="ARBA" id="ARBA00037540"/>
    </source>
</evidence>